<proteinExistence type="predicted"/>
<sequence length="55" mass="6210">MTSCFHSCFVKKHNRIYGGVKLRDMGHTQAPKKTNKKTETGKNEIQSMMSVLQPG</sequence>
<gene>
    <name evidence="2" type="ORF">HMPREF1981_01960</name>
</gene>
<evidence type="ECO:0000313" key="2">
    <source>
        <dbReference type="EMBL" id="ERI85074.1"/>
    </source>
</evidence>
<evidence type="ECO:0000256" key="1">
    <source>
        <dbReference type="SAM" id="MobiDB-lite"/>
    </source>
</evidence>
<dbReference type="AlphaFoldDB" id="U2C3N1"/>
<protein>
    <submittedName>
        <fullName evidence="2">Uncharacterized protein</fullName>
    </submittedName>
</protein>
<accession>U2C3N1</accession>
<dbReference type="EMBL" id="AWSV01000108">
    <property type="protein sequence ID" value="ERI85074.1"/>
    <property type="molecule type" value="Genomic_DNA"/>
</dbReference>
<feature type="region of interest" description="Disordered" evidence="1">
    <location>
        <begin position="25"/>
        <end position="55"/>
    </location>
</feature>
<dbReference type="Proteomes" id="UP000016496">
    <property type="component" value="Unassembled WGS sequence"/>
</dbReference>
<evidence type="ECO:0000313" key="3">
    <source>
        <dbReference type="Proteomes" id="UP000016496"/>
    </source>
</evidence>
<reference evidence="2 3" key="1">
    <citation type="submission" date="2013-08" db="EMBL/GenBank/DDBJ databases">
        <authorList>
            <person name="Weinstock G."/>
            <person name="Sodergren E."/>
            <person name="Wylie T."/>
            <person name="Fulton L."/>
            <person name="Fulton R."/>
            <person name="Fronick C."/>
            <person name="O'Laughlin M."/>
            <person name="Godfrey J."/>
            <person name="Miner T."/>
            <person name="Herter B."/>
            <person name="Appelbaum E."/>
            <person name="Cordes M."/>
            <person name="Lek S."/>
            <person name="Wollam A."/>
            <person name="Pepin K.H."/>
            <person name="Palsikar V.B."/>
            <person name="Mitreva M."/>
            <person name="Wilson R.K."/>
        </authorList>
    </citation>
    <scope>NUCLEOTIDE SEQUENCE [LARGE SCALE GENOMIC DNA]</scope>
    <source>
        <strain evidence="2 3">F0041</strain>
    </source>
</reference>
<comment type="caution">
    <text evidence="2">The sequence shown here is derived from an EMBL/GenBank/DDBJ whole genome shotgun (WGS) entry which is preliminary data.</text>
</comment>
<organism evidence="2 3">
    <name type="scientific">Bacteroides pyogenes F0041</name>
    <dbReference type="NCBI Taxonomy" id="1321819"/>
    <lineage>
        <taxon>Bacteria</taxon>
        <taxon>Pseudomonadati</taxon>
        <taxon>Bacteroidota</taxon>
        <taxon>Bacteroidia</taxon>
        <taxon>Bacteroidales</taxon>
        <taxon>Bacteroidaceae</taxon>
        <taxon>Bacteroides</taxon>
    </lineage>
</organism>
<feature type="compositionally biased region" description="Polar residues" evidence="1">
    <location>
        <begin position="45"/>
        <end position="55"/>
    </location>
</feature>
<dbReference type="HOGENOM" id="CLU_3022494_0_0_10"/>
<name>U2C3N1_9BACE</name>